<dbReference type="SUPFAM" id="SSF81524">
    <property type="entry name" value="14 kDa protein of cytochrome bc1 complex (Ubiquinol-cytochrome c reductase)"/>
    <property type="match status" value="1"/>
</dbReference>
<dbReference type="GO" id="GO:0006122">
    <property type="term" value="P:mitochondrial electron transport, ubiquinol to cytochrome c"/>
    <property type="evidence" value="ECO:0007669"/>
    <property type="project" value="InterPro"/>
</dbReference>
<evidence type="ECO:0000256" key="11">
    <source>
        <dbReference type="ARBA" id="ARBA00032927"/>
    </source>
</evidence>
<keyword evidence="8" id="KW-0496">Mitochondrion</keyword>
<protein>
    <recommendedName>
        <fullName evidence="3">Cytochrome b-c1 complex subunit 7</fullName>
    </recommendedName>
    <alternativeName>
        <fullName evidence="10">Complex III subunit VII</fullName>
    </alternativeName>
    <alternativeName>
        <fullName evidence="11">Ubiquinol-cytochrome c reductase complex 14 kDa protein</fullName>
    </alternativeName>
</protein>
<evidence type="ECO:0000256" key="10">
    <source>
        <dbReference type="ARBA" id="ARBA00031021"/>
    </source>
</evidence>
<keyword evidence="6" id="KW-0999">Mitochondrion inner membrane</keyword>
<evidence type="ECO:0000313" key="13">
    <source>
        <dbReference type="Proteomes" id="UP000001811"/>
    </source>
</evidence>
<evidence type="ECO:0000256" key="8">
    <source>
        <dbReference type="ARBA" id="ARBA00023128"/>
    </source>
</evidence>
<evidence type="ECO:0000256" key="2">
    <source>
        <dbReference type="ARBA" id="ARBA00008554"/>
    </source>
</evidence>
<dbReference type="GO" id="GO:0045275">
    <property type="term" value="C:respiratory chain complex III"/>
    <property type="evidence" value="ECO:0007669"/>
    <property type="project" value="InterPro"/>
</dbReference>
<keyword evidence="5" id="KW-0679">Respiratory chain</keyword>
<dbReference type="Pfam" id="PF02271">
    <property type="entry name" value="UCR_14kD"/>
    <property type="match status" value="1"/>
</dbReference>
<keyword evidence="9" id="KW-0472">Membrane</keyword>
<dbReference type="Ensembl" id="ENSOCUT00000054027.1">
    <property type="protein sequence ID" value="ENSOCUP00000031111.1"/>
    <property type="gene ID" value="ENSOCUG00000037630.1"/>
</dbReference>
<evidence type="ECO:0000256" key="4">
    <source>
        <dbReference type="ARBA" id="ARBA00022448"/>
    </source>
</evidence>
<name>A0A5F9CCK7_RABIT</name>
<dbReference type="GO" id="GO:0005743">
    <property type="term" value="C:mitochondrial inner membrane"/>
    <property type="evidence" value="ECO:0007669"/>
    <property type="project" value="UniProtKB-SubCell"/>
</dbReference>
<organism evidence="12 13">
    <name type="scientific">Oryctolagus cuniculus</name>
    <name type="common">Rabbit</name>
    <dbReference type="NCBI Taxonomy" id="9986"/>
    <lineage>
        <taxon>Eukaryota</taxon>
        <taxon>Metazoa</taxon>
        <taxon>Chordata</taxon>
        <taxon>Craniata</taxon>
        <taxon>Vertebrata</taxon>
        <taxon>Euteleostomi</taxon>
        <taxon>Mammalia</taxon>
        <taxon>Eutheria</taxon>
        <taxon>Euarchontoglires</taxon>
        <taxon>Glires</taxon>
        <taxon>Lagomorpha</taxon>
        <taxon>Leporidae</taxon>
        <taxon>Oryctolagus</taxon>
    </lineage>
</organism>
<dbReference type="InterPro" id="IPR036544">
    <property type="entry name" value="QCR7_sf"/>
</dbReference>
<reference evidence="12 13" key="1">
    <citation type="journal article" date="2011" name="Nature">
        <title>A high-resolution map of human evolutionary constraint using 29 mammals.</title>
        <authorList>
            <person name="Lindblad-Toh K."/>
            <person name="Garber M."/>
            <person name="Zuk O."/>
            <person name="Lin M.F."/>
            <person name="Parker B.J."/>
            <person name="Washietl S."/>
            <person name="Kheradpour P."/>
            <person name="Ernst J."/>
            <person name="Jordan G."/>
            <person name="Mauceli E."/>
            <person name="Ward L.D."/>
            <person name="Lowe C.B."/>
            <person name="Holloway A.K."/>
            <person name="Clamp M."/>
            <person name="Gnerre S."/>
            <person name="Alfoldi J."/>
            <person name="Beal K."/>
            <person name="Chang J."/>
            <person name="Clawson H."/>
            <person name="Cuff J."/>
            <person name="Di Palma F."/>
            <person name="Fitzgerald S."/>
            <person name="Flicek P."/>
            <person name="Guttman M."/>
            <person name="Hubisz M.J."/>
            <person name="Jaffe D.B."/>
            <person name="Jungreis I."/>
            <person name="Kent W.J."/>
            <person name="Kostka D."/>
            <person name="Lara M."/>
            <person name="Martins A.L."/>
            <person name="Massingham T."/>
            <person name="Moltke I."/>
            <person name="Raney B.J."/>
            <person name="Rasmussen M.D."/>
            <person name="Robinson J."/>
            <person name="Stark A."/>
            <person name="Vilella A.J."/>
            <person name="Wen J."/>
            <person name="Xie X."/>
            <person name="Zody M.C."/>
            <person name="Baldwin J."/>
            <person name="Bloom T."/>
            <person name="Chin C.W."/>
            <person name="Heiman D."/>
            <person name="Nicol R."/>
            <person name="Nusbaum C."/>
            <person name="Young S."/>
            <person name="Wilkinson J."/>
            <person name="Worley K.C."/>
            <person name="Kovar C.L."/>
            <person name="Muzny D.M."/>
            <person name="Gibbs R.A."/>
            <person name="Cree A."/>
            <person name="Dihn H.H."/>
            <person name="Fowler G."/>
            <person name="Jhangiani S."/>
            <person name="Joshi V."/>
            <person name="Lee S."/>
            <person name="Lewis L.R."/>
            <person name="Nazareth L.V."/>
            <person name="Okwuonu G."/>
            <person name="Santibanez J."/>
            <person name="Warren W.C."/>
            <person name="Mardis E.R."/>
            <person name="Weinstock G.M."/>
            <person name="Wilson R.K."/>
            <person name="Delehaunty K."/>
            <person name="Dooling D."/>
            <person name="Fronik C."/>
            <person name="Fulton L."/>
            <person name="Fulton B."/>
            <person name="Graves T."/>
            <person name="Minx P."/>
            <person name="Sodergren E."/>
            <person name="Birney E."/>
            <person name="Margulies E.H."/>
            <person name="Herrero J."/>
            <person name="Green E.D."/>
            <person name="Haussler D."/>
            <person name="Siepel A."/>
            <person name="Goldman N."/>
            <person name="Pollard K.S."/>
            <person name="Pedersen J.S."/>
            <person name="Lander E.S."/>
            <person name="Kellis M."/>
        </authorList>
    </citation>
    <scope>NUCLEOTIDE SEQUENCE [LARGE SCALE GENOMIC DNA]</scope>
    <source>
        <strain evidence="12 13">Thorbecke inbred</strain>
    </source>
</reference>
<keyword evidence="4" id="KW-0813">Transport</keyword>
<comment type="similarity">
    <text evidence="2">Belongs to the UQCRB/QCR7 family.</text>
</comment>
<evidence type="ECO:0000256" key="6">
    <source>
        <dbReference type="ARBA" id="ARBA00022792"/>
    </source>
</evidence>
<dbReference type="InterPro" id="IPR003197">
    <property type="entry name" value="QCR7"/>
</dbReference>
<dbReference type="SMR" id="A0A5F9CCK7"/>
<keyword evidence="7" id="KW-0249">Electron transport</keyword>
<keyword evidence="13" id="KW-1185">Reference proteome</keyword>
<sequence length="74" mass="9368">IYKDAEVKETIRMFLEKLNNDRMIHFKIVLVLIMKHQVSSKEQRTKYEEYEFYLEPHLKEVIWERKERDRKFSY</sequence>
<evidence type="ECO:0000313" key="12">
    <source>
        <dbReference type="Ensembl" id="ENSOCUP00000031111.1"/>
    </source>
</evidence>
<comment type="subcellular location">
    <subcellularLocation>
        <location evidence="1">Mitochondrion inner membrane</location>
        <topology evidence="1">Peripheral membrane protein</topology>
        <orientation evidence="1">Matrix side</orientation>
    </subcellularLocation>
</comment>
<dbReference type="Gene3D" id="1.10.1090.10">
    <property type="entry name" value="Cytochrome b-c1 complex subunit 7"/>
    <property type="match status" value="1"/>
</dbReference>
<reference evidence="12" key="3">
    <citation type="submission" date="2025-09" db="UniProtKB">
        <authorList>
            <consortium name="Ensembl"/>
        </authorList>
    </citation>
    <scope>IDENTIFICATION</scope>
    <source>
        <strain evidence="12">Thorbecke</strain>
    </source>
</reference>
<dbReference type="AlphaFoldDB" id="A0A5F9CCK7"/>
<evidence type="ECO:0000256" key="5">
    <source>
        <dbReference type="ARBA" id="ARBA00022660"/>
    </source>
</evidence>
<dbReference type="STRING" id="9986.ENSOCUP00000031111"/>
<dbReference type="Proteomes" id="UP000001811">
    <property type="component" value="Chromosome 12"/>
</dbReference>
<evidence type="ECO:0000256" key="7">
    <source>
        <dbReference type="ARBA" id="ARBA00022982"/>
    </source>
</evidence>
<accession>A0A5F9CCK7</accession>
<reference evidence="12" key="2">
    <citation type="submission" date="2025-08" db="UniProtKB">
        <authorList>
            <consortium name="Ensembl"/>
        </authorList>
    </citation>
    <scope>IDENTIFICATION</scope>
    <source>
        <strain evidence="12">Thorbecke</strain>
    </source>
</reference>
<dbReference type="InParanoid" id="A0A5F9CCK7"/>
<dbReference type="EMBL" id="AAGW02029778">
    <property type="status" value="NOT_ANNOTATED_CDS"/>
    <property type="molecule type" value="Genomic_DNA"/>
</dbReference>
<evidence type="ECO:0000256" key="1">
    <source>
        <dbReference type="ARBA" id="ARBA00004443"/>
    </source>
</evidence>
<evidence type="ECO:0000256" key="3">
    <source>
        <dbReference type="ARBA" id="ARBA00016323"/>
    </source>
</evidence>
<proteinExistence type="inferred from homology"/>
<evidence type="ECO:0000256" key="9">
    <source>
        <dbReference type="ARBA" id="ARBA00023136"/>
    </source>
</evidence>